<dbReference type="EMBL" id="JACOOR010000006">
    <property type="protein sequence ID" value="MBC5660418.1"/>
    <property type="molecule type" value="Genomic_DNA"/>
</dbReference>
<evidence type="ECO:0000313" key="4">
    <source>
        <dbReference type="EMBL" id="MBC5660418.1"/>
    </source>
</evidence>
<accession>A0A923LDS1</accession>
<evidence type="ECO:0000256" key="3">
    <source>
        <dbReference type="RuleBase" id="RU000363"/>
    </source>
</evidence>
<dbReference type="PRINTS" id="PR00080">
    <property type="entry name" value="SDRFAMILY"/>
</dbReference>
<reference evidence="4" key="1">
    <citation type="submission" date="2020-08" db="EMBL/GenBank/DDBJ databases">
        <title>Genome public.</title>
        <authorList>
            <person name="Liu C."/>
            <person name="Sun Q."/>
        </authorList>
    </citation>
    <scope>NUCLEOTIDE SEQUENCE</scope>
    <source>
        <strain evidence="4">NSJ-68</strain>
    </source>
</reference>
<dbReference type="SUPFAM" id="SSF51735">
    <property type="entry name" value="NAD(P)-binding Rossmann-fold domains"/>
    <property type="match status" value="1"/>
</dbReference>
<dbReference type="GO" id="GO:0008206">
    <property type="term" value="P:bile acid metabolic process"/>
    <property type="evidence" value="ECO:0007669"/>
    <property type="project" value="UniProtKB-ARBA"/>
</dbReference>
<dbReference type="GO" id="GO:0016616">
    <property type="term" value="F:oxidoreductase activity, acting on the CH-OH group of donors, NAD or NADP as acceptor"/>
    <property type="evidence" value="ECO:0007669"/>
    <property type="project" value="TreeGrafter"/>
</dbReference>
<dbReference type="InterPro" id="IPR036291">
    <property type="entry name" value="NAD(P)-bd_dom_sf"/>
</dbReference>
<dbReference type="GO" id="GO:0048038">
    <property type="term" value="F:quinone binding"/>
    <property type="evidence" value="ECO:0007669"/>
    <property type="project" value="TreeGrafter"/>
</dbReference>
<dbReference type="InterPro" id="IPR020904">
    <property type="entry name" value="Sc_DH/Rdtase_CS"/>
</dbReference>
<gene>
    <name evidence="4" type="ORF">H8S44_11620</name>
</gene>
<dbReference type="PANTHER" id="PTHR42760:SF83">
    <property type="entry name" value="(3R)-3-HYDROXYACYL-COA DEHYDROGENASE"/>
    <property type="match status" value="1"/>
</dbReference>
<dbReference type="GO" id="GO:0006633">
    <property type="term" value="P:fatty acid biosynthetic process"/>
    <property type="evidence" value="ECO:0007669"/>
    <property type="project" value="TreeGrafter"/>
</dbReference>
<evidence type="ECO:0000256" key="1">
    <source>
        <dbReference type="ARBA" id="ARBA00006484"/>
    </source>
</evidence>
<dbReference type="PANTHER" id="PTHR42760">
    <property type="entry name" value="SHORT-CHAIN DEHYDROGENASES/REDUCTASES FAMILY MEMBER"/>
    <property type="match status" value="1"/>
</dbReference>
<organism evidence="4 5">
    <name type="scientific">Anaerosacchariphilus hominis</name>
    <dbReference type="NCBI Taxonomy" id="2763017"/>
    <lineage>
        <taxon>Bacteria</taxon>
        <taxon>Bacillati</taxon>
        <taxon>Bacillota</taxon>
        <taxon>Clostridia</taxon>
        <taxon>Lachnospirales</taxon>
        <taxon>Lachnospiraceae</taxon>
        <taxon>Anaerosacchariphilus</taxon>
    </lineage>
</organism>
<dbReference type="AlphaFoldDB" id="A0A923LDS1"/>
<evidence type="ECO:0000313" key="5">
    <source>
        <dbReference type="Proteomes" id="UP000649345"/>
    </source>
</evidence>
<dbReference type="Pfam" id="PF00106">
    <property type="entry name" value="adh_short"/>
    <property type="match status" value="1"/>
</dbReference>
<dbReference type="PRINTS" id="PR00081">
    <property type="entry name" value="GDHRDH"/>
</dbReference>
<keyword evidence="5" id="KW-1185">Reference proteome</keyword>
<dbReference type="Proteomes" id="UP000649345">
    <property type="component" value="Unassembled WGS sequence"/>
</dbReference>
<comment type="similarity">
    <text evidence="1 3">Belongs to the short-chain dehydrogenases/reductases (SDR) family.</text>
</comment>
<name>A0A923LDS1_9FIRM</name>
<dbReference type="RefSeq" id="WP_186872352.1">
    <property type="nucleotide sequence ID" value="NZ_JACOOR010000006.1"/>
</dbReference>
<keyword evidence="2" id="KW-0560">Oxidoreductase</keyword>
<comment type="caution">
    <text evidence="4">The sequence shown here is derived from an EMBL/GenBank/DDBJ whole genome shotgun (WGS) entry which is preliminary data.</text>
</comment>
<dbReference type="FunFam" id="3.40.50.720:FF:000084">
    <property type="entry name" value="Short-chain dehydrogenase reductase"/>
    <property type="match status" value="1"/>
</dbReference>
<proteinExistence type="inferred from homology"/>
<dbReference type="InterPro" id="IPR002347">
    <property type="entry name" value="SDR_fam"/>
</dbReference>
<dbReference type="PROSITE" id="PS00061">
    <property type="entry name" value="ADH_SHORT"/>
    <property type="match status" value="1"/>
</dbReference>
<sequence length="269" mass="29057">MDNKWIDLTGKVVIVTGGSMGIGEAITADLKSCGAKVAIFDMADLKPEALDENTMYVKLDIRKKAEVEAAVAQVVEKFGTIDALVNNAGVTRPRILVDYYKECPQYELSEDDFDFLVGINEKGTFLVAQAVTRVMLEKHSGVIVNMSSEAGLRGSVGHSCYAATKAAVHSFTQSWGKELGKFGIRVLGIAPGILDRTPANNDEKYRAQAYGRGMGTDVKPEQFFKNYKTSIPLGRPGHLSEVADVVCYLISDHASYLSAITIPVGGGKD</sequence>
<dbReference type="Gene3D" id="3.40.50.720">
    <property type="entry name" value="NAD(P)-binding Rossmann-like Domain"/>
    <property type="match status" value="1"/>
</dbReference>
<protein>
    <submittedName>
        <fullName evidence="4">SDR family NAD(P)-dependent oxidoreductase</fullName>
    </submittedName>
</protein>
<evidence type="ECO:0000256" key="2">
    <source>
        <dbReference type="ARBA" id="ARBA00023002"/>
    </source>
</evidence>
<dbReference type="NCBIfam" id="NF004817">
    <property type="entry name" value="PRK06171.1"/>
    <property type="match status" value="1"/>
</dbReference>